<dbReference type="GO" id="GO:0000399">
    <property type="term" value="C:cellular bud neck septin structure"/>
    <property type="evidence" value="ECO:0007669"/>
    <property type="project" value="UniProtKB-ARBA"/>
</dbReference>
<evidence type="ECO:0000256" key="7">
    <source>
        <dbReference type="ARBA" id="ARBA00022741"/>
    </source>
</evidence>
<dbReference type="PANTHER" id="PTHR24346:SF110">
    <property type="entry name" value="NON-SPECIFIC SERINE_THREONINE PROTEIN KINASE"/>
    <property type="match status" value="1"/>
</dbReference>
<evidence type="ECO:0000256" key="10">
    <source>
        <dbReference type="ARBA" id="ARBA00047899"/>
    </source>
</evidence>
<accession>A0A1G4JHB8</accession>
<keyword evidence="5" id="KW-0597">Phosphoprotein</keyword>
<dbReference type="InterPro" id="IPR017441">
    <property type="entry name" value="Protein_kinase_ATP_BS"/>
</dbReference>
<dbReference type="OrthoDB" id="504170at2759"/>
<feature type="binding site" evidence="12">
    <location>
        <position position="87"/>
    </location>
    <ligand>
        <name>ATP</name>
        <dbReference type="ChEBI" id="CHEBI:30616"/>
    </ligand>
</feature>
<dbReference type="GO" id="GO:0032161">
    <property type="term" value="C:cleavage apparatus septin structure"/>
    <property type="evidence" value="ECO:0007669"/>
    <property type="project" value="UniProtKB-ARBA"/>
</dbReference>
<feature type="compositionally biased region" description="Polar residues" evidence="13">
    <location>
        <begin position="543"/>
        <end position="553"/>
    </location>
</feature>
<evidence type="ECO:0000256" key="8">
    <source>
        <dbReference type="ARBA" id="ARBA00022777"/>
    </source>
</evidence>
<dbReference type="InterPro" id="IPR008271">
    <property type="entry name" value="Ser/Thr_kinase_AS"/>
</dbReference>
<dbReference type="GO" id="GO:0005940">
    <property type="term" value="C:septin ring"/>
    <property type="evidence" value="ECO:0007669"/>
    <property type="project" value="UniProtKB-ARBA"/>
</dbReference>
<keyword evidence="7 12" id="KW-0547">Nucleotide-binding</keyword>
<evidence type="ECO:0000259" key="14">
    <source>
        <dbReference type="PROSITE" id="PS50011"/>
    </source>
</evidence>
<evidence type="ECO:0000256" key="11">
    <source>
        <dbReference type="ARBA" id="ARBA00048679"/>
    </source>
</evidence>
<dbReference type="EC" id="2.7.11.1" evidence="3"/>
<name>A0A1G4JHB8_9SACH</name>
<protein>
    <recommendedName>
        <fullName evidence="3">non-specific serine/threonine protein kinase</fullName>
        <ecNumber evidence="3">2.7.11.1</ecNumber>
    </recommendedName>
</protein>
<dbReference type="GO" id="GO:0005524">
    <property type="term" value="F:ATP binding"/>
    <property type="evidence" value="ECO:0007669"/>
    <property type="project" value="UniProtKB-UniRule"/>
</dbReference>
<keyword evidence="6" id="KW-0808">Transferase</keyword>
<comment type="similarity">
    <text evidence="2">Belongs to the protein kinase superfamily. CAMK Ser/Thr protein kinase family. NIM1 subfamily.</text>
</comment>
<feature type="compositionally biased region" description="Polar residues" evidence="13">
    <location>
        <begin position="414"/>
        <end position="424"/>
    </location>
</feature>
<evidence type="ECO:0000313" key="16">
    <source>
        <dbReference type="Proteomes" id="UP000189911"/>
    </source>
</evidence>
<comment type="subcellular location">
    <subcellularLocation>
        <location evidence="1">Bud neck</location>
    </subcellularLocation>
</comment>
<keyword evidence="8" id="KW-0418">Kinase</keyword>
<evidence type="ECO:0000256" key="4">
    <source>
        <dbReference type="ARBA" id="ARBA00022527"/>
    </source>
</evidence>
<feature type="region of interest" description="Disordered" evidence="13">
    <location>
        <begin position="533"/>
        <end position="622"/>
    </location>
</feature>
<evidence type="ECO:0000256" key="5">
    <source>
        <dbReference type="ARBA" id="ARBA00022553"/>
    </source>
</evidence>
<dbReference type="InterPro" id="IPR011009">
    <property type="entry name" value="Kinase-like_dom_sf"/>
</dbReference>
<dbReference type="PANTHER" id="PTHR24346">
    <property type="entry name" value="MAP/MICROTUBULE AFFINITY-REGULATING KINASE"/>
    <property type="match status" value="1"/>
</dbReference>
<dbReference type="GO" id="GO:0044879">
    <property type="term" value="P:mitotic morphogenesis checkpoint signaling"/>
    <property type="evidence" value="ECO:0007669"/>
    <property type="project" value="UniProtKB-ARBA"/>
</dbReference>
<sequence>MSMAQQAAMAATVPSGHIDRVVNSVTDATKRLSQISSSTTNTTTQSSKRRSRDTIGPWKLGKTLGKGSSGRVRLAKNMETGKLAAVKIVPKAKSSRPSALPYGIEREIIIMKLISHPNVMGLYEVWENKFELFLVLEYVDGGELFDYLVSRGRLPEIEAIHYFRQIIEGTAYCHGFNICHRDLKPENLLLDKKNKRIKIADFGMAALQTSNRLLETSCGSPHYASPEIVMGKSYNGGPSDVWSCGIILFALLTGHLPFNDDNIKRLLLKVQSGNFQMPQAISAEAKDLLSKILVVDPQKRLSINEILIHPLLTKRSNKRSKSNSDLHILNHSLPHIETPKNEKDVDPTILQNLQILWHGAPKEFILRRLLDPNFTEEKTFYSLLLAYQQRQLKQSQAQATSTISAPKIMQKSQFSVPSIKSKSSAGKEHVASSSRIFKSRSKKAIHVSASKKSLHSSSSKKSLTSLATSISKKAPKLSLQDQPLPSKMSLYSLNSISKRSVNLKDHLHEEEQPPLPKQSEFENICEEILFGTSLSNETEDEQNQGTPNTSQETLKIAQSPLKAEPKTSVAPFKHEETFSQVEKKPLPQVSKLKLTPSSRDLRITSAPSGKESGSLSLDPRRNVSQPNSIEMLLNKYSLRAHLKSKTNLKKMRNSGNWEHEEMDLKQASRDFDYDSSAIDANGTKEFMQNQDSTNITNVLAHSSVIKAGNQKTSLNAEPHAQNNDTYCPTSLSSAKFNSSTTFKNLKQFLPDGENTTTRASSVVHRPVTNSVKINNLSVSRKSSAKTFQVTNFAGQRLRKMSTVSNFDGRSDLLSDMSFAMDIPMDTFTAQAFHITNEGSTKQAEHAKRPVLLQEELLEDDINIFEDAACDNASVATSSSGLDSQPHVHRKATSIDTLNTTSVLTPTTDVRVSLYANNMVSSAKLPRETTEEIISKFRLSPEKASIPPQKRFSYQRARDSLSQSVMSMFKDLDDDENGDVLNENYLVEFKGIDEVHDLPRDASGSLNEAVLNKEQASKKRVTMLFDDETGNVFKSSPVKGQTTKLADTTATNQNSSITLPKTFTKSKLDPVEENVSPVSVRQQHQPLRPAPPPPSKETWFAKFIRTITPGSTAKEALIRDHQTKLEFEDVHIVMLREFSKHSIDYKLKRLDRRGNHSRADYNCRFVQGQFRFKIHFDGNSKGTNIHIKKKGQQDKTAFEKFNDDVSRVLKMAESKT</sequence>
<dbReference type="SMART" id="SM00220">
    <property type="entry name" value="S_TKc"/>
    <property type="match status" value="1"/>
</dbReference>
<reference evidence="16" key="1">
    <citation type="submission" date="2016-03" db="EMBL/GenBank/DDBJ databases">
        <authorList>
            <person name="Devillers Hugo."/>
        </authorList>
    </citation>
    <scope>NUCLEOTIDE SEQUENCE [LARGE SCALE GENOMIC DNA]</scope>
</reference>
<keyword evidence="16" id="KW-1185">Reference proteome</keyword>
<feature type="compositionally biased region" description="Polar residues" evidence="13">
    <location>
        <begin position="605"/>
        <end position="615"/>
    </location>
</feature>
<evidence type="ECO:0000256" key="9">
    <source>
        <dbReference type="ARBA" id="ARBA00022840"/>
    </source>
</evidence>
<gene>
    <name evidence="15" type="ORF">LANO_0D06326G</name>
</gene>
<dbReference type="FunFam" id="1.10.510.10:FF:000394">
    <property type="entry name" value="Serine/threonine-protein kinase HSL1"/>
    <property type="match status" value="1"/>
</dbReference>
<dbReference type="Pfam" id="PF00069">
    <property type="entry name" value="Pkinase"/>
    <property type="match status" value="1"/>
</dbReference>
<dbReference type="Proteomes" id="UP000189911">
    <property type="component" value="Chromosome D"/>
</dbReference>
<dbReference type="EMBL" id="LT598448">
    <property type="protein sequence ID" value="SCU89769.1"/>
    <property type="molecule type" value="Genomic_DNA"/>
</dbReference>
<evidence type="ECO:0000256" key="12">
    <source>
        <dbReference type="PROSITE-ProRule" id="PRU10141"/>
    </source>
</evidence>
<dbReference type="SUPFAM" id="SSF56112">
    <property type="entry name" value="Protein kinase-like (PK-like)"/>
    <property type="match status" value="1"/>
</dbReference>
<feature type="domain" description="Protein kinase" evidence="14">
    <location>
        <begin position="58"/>
        <end position="312"/>
    </location>
</feature>
<dbReference type="PROSITE" id="PS00108">
    <property type="entry name" value="PROTEIN_KINASE_ST"/>
    <property type="match status" value="1"/>
</dbReference>
<dbReference type="GO" id="GO:0004674">
    <property type="term" value="F:protein serine/threonine kinase activity"/>
    <property type="evidence" value="ECO:0007669"/>
    <property type="project" value="UniProtKB-KW"/>
</dbReference>
<dbReference type="CDD" id="cd14081">
    <property type="entry name" value="STKc_BRSK1_2"/>
    <property type="match status" value="1"/>
</dbReference>
<feature type="region of interest" description="Disordered" evidence="13">
    <location>
        <begin position="32"/>
        <end position="60"/>
    </location>
</feature>
<dbReference type="AlphaFoldDB" id="A0A1G4JHB8"/>
<organism evidence="15 16">
    <name type="scientific">Lachancea nothofagi CBS 11611</name>
    <dbReference type="NCBI Taxonomy" id="1266666"/>
    <lineage>
        <taxon>Eukaryota</taxon>
        <taxon>Fungi</taxon>
        <taxon>Dikarya</taxon>
        <taxon>Ascomycota</taxon>
        <taxon>Saccharomycotina</taxon>
        <taxon>Saccharomycetes</taxon>
        <taxon>Saccharomycetales</taxon>
        <taxon>Saccharomycetaceae</taxon>
        <taxon>Lachancea</taxon>
    </lineage>
</organism>
<comment type="catalytic activity">
    <reaction evidence="11">
        <text>L-seryl-[protein] + ATP = O-phospho-L-seryl-[protein] + ADP + H(+)</text>
        <dbReference type="Rhea" id="RHEA:17989"/>
        <dbReference type="Rhea" id="RHEA-COMP:9863"/>
        <dbReference type="Rhea" id="RHEA-COMP:11604"/>
        <dbReference type="ChEBI" id="CHEBI:15378"/>
        <dbReference type="ChEBI" id="CHEBI:29999"/>
        <dbReference type="ChEBI" id="CHEBI:30616"/>
        <dbReference type="ChEBI" id="CHEBI:83421"/>
        <dbReference type="ChEBI" id="CHEBI:456216"/>
        <dbReference type="EC" id="2.7.11.1"/>
    </reaction>
</comment>
<comment type="catalytic activity">
    <reaction evidence="10">
        <text>L-threonyl-[protein] + ATP = O-phospho-L-threonyl-[protein] + ADP + H(+)</text>
        <dbReference type="Rhea" id="RHEA:46608"/>
        <dbReference type="Rhea" id="RHEA-COMP:11060"/>
        <dbReference type="Rhea" id="RHEA-COMP:11605"/>
        <dbReference type="ChEBI" id="CHEBI:15378"/>
        <dbReference type="ChEBI" id="CHEBI:30013"/>
        <dbReference type="ChEBI" id="CHEBI:30616"/>
        <dbReference type="ChEBI" id="CHEBI:61977"/>
        <dbReference type="ChEBI" id="CHEBI:456216"/>
        <dbReference type="EC" id="2.7.11.1"/>
    </reaction>
</comment>
<feature type="region of interest" description="Disordered" evidence="13">
    <location>
        <begin position="414"/>
        <end position="437"/>
    </location>
</feature>
<keyword evidence="4" id="KW-0723">Serine/threonine-protein kinase</keyword>
<evidence type="ECO:0000256" key="3">
    <source>
        <dbReference type="ARBA" id="ARBA00012513"/>
    </source>
</evidence>
<evidence type="ECO:0000256" key="13">
    <source>
        <dbReference type="SAM" id="MobiDB-lite"/>
    </source>
</evidence>
<dbReference type="PROSITE" id="PS50011">
    <property type="entry name" value="PROTEIN_KINASE_DOM"/>
    <property type="match status" value="1"/>
</dbReference>
<keyword evidence="9 12" id="KW-0067">ATP-binding</keyword>
<proteinExistence type="inferred from homology"/>
<feature type="compositionally biased region" description="Low complexity" evidence="13">
    <location>
        <begin position="36"/>
        <end position="46"/>
    </location>
</feature>
<evidence type="ECO:0000256" key="1">
    <source>
        <dbReference type="ARBA" id="ARBA00004266"/>
    </source>
</evidence>
<evidence type="ECO:0000313" key="15">
    <source>
        <dbReference type="EMBL" id="SCU89769.1"/>
    </source>
</evidence>
<evidence type="ECO:0000256" key="2">
    <source>
        <dbReference type="ARBA" id="ARBA00010791"/>
    </source>
</evidence>
<evidence type="ECO:0000256" key="6">
    <source>
        <dbReference type="ARBA" id="ARBA00022679"/>
    </source>
</evidence>
<dbReference type="PROSITE" id="PS00107">
    <property type="entry name" value="PROTEIN_KINASE_ATP"/>
    <property type="match status" value="1"/>
</dbReference>
<feature type="compositionally biased region" description="Basic and acidic residues" evidence="13">
    <location>
        <begin position="572"/>
        <end position="585"/>
    </location>
</feature>
<dbReference type="Gene3D" id="1.10.510.10">
    <property type="entry name" value="Transferase(Phosphotransferase) domain 1"/>
    <property type="match status" value="1"/>
</dbReference>
<dbReference type="InterPro" id="IPR000719">
    <property type="entry name" value="Prot_kinase_dom"/>
</dbReference>